<evidence type="ECO:0000313" key="1">
    <source>
        <dbReference type="EMBL" id="SQB40283.1"/>
    </source>
</evidence>
<dbReference type="AlphaFoldDB" id="A0A2X2WRG9"/>
<reference evidence="1 2" key="1">
    <citation type="submission" date="2018-06" db="EMBL/GenBank/DDBJ databases">
        <authorList>
            <consortium name="Pathogen Informatics"/>
            <person name="Doyle S."/>
        </authorList>
    </citation>
    <scope>NUCLEOTIDE SEQUENCE [LARGE SCALE GENOMIC DNA]</scope>
    <source>
        <strain evidence="1 2">NCTC10786</strain>
    </source>
</reference>
<protein>
    <submittedName>
        <fullName evidence="1">Uncharacterized protein</fullName>
    </submittedName>
</protein>
<proteinExistence type="predicted"/>
<evidence type="ECO:0000313" key="2">
    <source>
        <dbReference type="Proteomes" id="UP000251584"/>
    </source>
</evidence>
<dbReference type="Proteomes" id="UP000251584">
    <property type="component" value="Unassembled WGS sequence"/>
</dbReference>
<gene>
    <name evidence="1" type="ORF">NCTC10786_05381</name>
</gene>
<dbReference type="EMBL" id="UAVY01000009">
    <property type="protein sequence ID" value="SQB40283.1"/>
    <property type="molecule type" value="Genomic_DNA"/>
</dbReference>
<organism evidence="1 2">
    <name type="scientific">Citrobacter koseri</name>
    <name type="common">Citrobacter diversus</name>
    <dbReference type="NCBI Taxonomy" id="545"/>
    <lineage>
        <taxon>Bacteria</taxon>
        <taxon>Pseudomonadati</taxon>
        <taxon>Pseudomonadota</taxon>
        <taxon>Gammaproteobacteria</taxon>
        <taxon>Enterobacterales</taxon>
        <taxon>Enterobacteriaceae</taxon>
        <taxon>Citrobacter</taxon>
    </lineage>
</organism>
<name>A0A2X2WRG9_CITKO</name>
<sequence>MAVQLKDVVLHEVGHWISWKLQGGVVGPIEIINYSLSGPKGSTTIIHDWKIHDVNDVITFTKSRIITLWSGVYAQAFDGIAYNVATVRKEFNAGGGGRLDWLKAHEYLLLLKNLYGNSISFESLHHQVDQETATLIADNYSVVKKLSDALCLSVEEEDKKYTFQENELLSFNQIITPLDNIQNPRIIAGFLFYEASMTTYNTKEPLGSASAKVLYDNAQNFDHLSNDRVNETVG</sequence>
<accession>A0A2X2WRG9</accession>